<gene>
    <name evidence="2" type="ORF">GCM10010260_24830</name>
</gene>
<feature type="transmembrane region" description="Helical" evidence="1">
    <location>
        <begin position="44"/>
        <end position="65"/>
    </location>
</feature>
<reference evidence="2" key="1">
    <citation type="journal article" date="2014" name="Int. J. Syst. Evol. Microbiol.">
        <title>Complete genome sequence of Corynebacterium casei LMG S-19264T (=DSM 44701T), isolated from a smear-ripened cheese.</title>
        <authorList>
            <consortium name="US DOE Joint Genome Institute (JGI-PGF)"/>
            <person name="Walter F."/>
            <person name="Albersmeier A."/>
            <person name="Kalinowski J."/>
            <person name="Ruckert C."/>
        </authorList>
    </citation>
    <scope>NUCLEOTIDE SEQUENCE</scope>
    <source>
        <strain evidence="2">JCM 4369</strain>
    </source>
</reference>
<dbReference type="AlphaFoldDB" id="A0A918MA32"/>
<sequence>MLRFMDWSVVAMGCVLVLGGLGGRRWQRTRVRKNERPEQGRPFIWTWQPLLMGLGMICARVPGLLRAPHLVVEVFDALSFGLAVTVLGFYLRSAYHCLRSLRTT</sequence>
<dbReference type="RefSeq" id="WP_191873390.1">
    <property type="nucleotide sequence ID" value="NZ_BMTD01000004.1"/>
</dbReference>
<evidence type="ECO:0000313" key="2">
    <source>
        <dbReference type="EMBL" id="GGU89628.1"/>
    </source>
</evidence>
<name>A0A918MA32_9ACTN</name>
<keyword evidence="3" id="KW-1185">Reference proteome</keyword>
<keyword evidence="1" id="KW-0472">Membrane</keyword>
<feature type="transmembrane region" description="Helical" evidence="1">
    <location>
        <begin position="77"/>
        <end position="95"/>
    </location>
</feature>
<organism evidence="2 3">
    <name type="scientific">Streptomyces filipinensis</name>
    <dbReference type="NCBI Taxonomy" id="66887"/>
    <lineage>
        <taxon>Bacteria</taxon>
        <taxon>Bacillati</taxon>
        <taxon>Actinomycetota</taxon>
        <taxon>Actinomycetes</taxon>
        <taxon>Kitasatosporales</taxon>
        <taxon>Streptomycetaceae</taxon>
        <taxon>Streptomyces</taxon>
    </lineage>
</organism>
<evidence type="ECO:0000256" key="1">
    <source>
        <dbReference type="SAM" id="Phobius"/>
    </source>
</evidence>
<comment type="caution">
    <text evidence="2">The sequence shown here is derived from an EMBL/GenBank/DDBJ whole genome shotgun (WGS) entry which is preliminary data.</text>
</comment>
<keyword evidence="1" id="KW-1133">Transmembrane helix</keyword>
<keyword evidence="1" id="KW-0812">Transmembrane</keyword>
<evidence type="ECO:0000313" key="3">
    <source>
        <dbReference type="Proteomes" id="UP000618795"/>
    </source>
</evidence>
<accession>A0A918MA32</accession>
<protein>
    <submittedName>
        <fullName evidence="2">Uncharacterized protein</fullName>
    </submittedName>
</protein>
<feature type="transmembrane region" description="Helical" evidence="1">
    <location>
        <begin position="6"/>
        <end position="23"/>
    </location>
</feature>
<proteinExistence type="predicted"/>
<reference evidence="2" key="2">
    <citation type="submission" date="2020-09" db="EMBL/GenBank/DDBJ databases">
        <authorList>
            <person name="Sun Q."/>
            <person name="Ohkuma M."/>
        </authorList>
    </citation>
    <scope>NUCLEOTIDE SEQUENCE</scope>
    <source>
        <strain evidence="2">JCM 4369</strain>
    </source>
</reference>
<dbReference type="EMBL" id="BMTD01000004">
    <property type="protein sequence ID" value="GGU89628.1"/>
    <property type="molecule type" value="Genomic_DNA"/>
</dbReference>
<dbReference type="Proteomes" id="UP000618795">
    <property type="component" value="Unassembled WGS sequence"/>
</dbReference>